<dbReference type="Gene3D" id="2.160.10.10">
    <property type="entry name" value="Hexapeptide repeat proteins"/>
    <property type="match status" value="1"/>
</dbReference>
<gene>
    <name evidence="5" type="ORF">GCM10007867_03060</name>
</gene>
<dbReference type="InterPro" id="IPR011004">
    <property type="entry name" value="Trimer_LpxA-like_sf"/>
</dbReference>
<comment type="caution">
    <text evidence="5">The sequence shown here is derived from an EMBL/GenBank/DDBJ whole genome shotgun (WGS) entry which is preliminary data.</text>
</comment>
<keyword evidence="4" id="KW-0012">Acyltransferase</keyword>
<dbReference type="CDD" id="cd03349">
    <property type="entry name" value="LbH_XAT"/>
    <property type="match status" value="1"/>
</dbReference>
<dbReference type="Pfam" id="PF00132">
    <property type="entry name" value="Hexapep"/>
    <property type="match status" value="1"/>
</dbReference>
<proteinExistence type="inferred from homology"/>
<reference evidence="6" key="1">
    <citation type="journal article" date="2019" name="Int. J. Syst. Evol. Microbiol.">
        <title>The Global Catalogue of Microorganisms (GCM) 10K type strain sequencing project: providing services to taxonomists for standard genome sequencing and annotation.</title>
        <authorList>
            <consortium name="The Broad Institute Genomics Platform"/>
            <consortium name="The Broad Institute Genome Sequencing Center for Infectious Disease"/>
            <person name="Wu L."/>
            <person name="Ma J."/>
        </authorList>
    </citation>
    <scope>NUCLEOTIDE SEQUENCE [LARGE SCALE GENOMIC DNA]</scope>
    <source>
        <strain evidence="6">NBRC 3267</strain>
    </source>
</reference>
<dbReference type="AlphaFoldDB" id="A0AAV5NAX8"/>
<dbReference type="InterPro" id="IPR050179">
    <property type="entry name" value="Trans_hexapeptide_repeat"/>
</dbReference>
<dbReference type="PANTHER" id="PTHR43300">
    <property type="entry name" value="ACETYLTRANSFERASE"/>
    <property type="match status" value="1"/>
</dbReference>
<dbReference type="PROSITE" id="PS00101">
    <property type="entry name" value="HEXAPEP_TRANSFERASES"/>
    <property type="match status" value="1"/>
</dbReference>
<dbReference type="GO" id="GO:0016746">
    <property type="term" value="F:acyltransferase activity"/>
    <property type="evidence" value="ECO:0007669"/>
    <property type="project" value="UniProtKB-KW"/>
</dbReference>
<evidence type="ECO:0000256" key="4">
    <source>
        <dbReference type="ARBA" id="ARBA00023315"/>
    </source>
</evidence>
<organism evidence="5 6">
    <name type="scientific">Gluconobacter cerinus</name>
    <dbReference type="NCBI Taxonomy" id="38307"/>
    <lineage>
        <taxon>Bacteria</taxon>
        <taxon>Pseudomonadati</taxon>
        <taxon>Pseudomonadota</taxon>
        <taxon>Alphaproteobacteria</taxon>
        <taxon>Acetobacterales</taxon>
        <taxon>Acetobacteraceae</taxon>
        <taxon>Gluconobacter</taxon>
    </lineage>
</organism>
<keyword evidence="3" id="KW-0677">Repeat</keyword>
<dbReference type="PANTHER" id="PTHR43300:SF11">
    <property type="entry name" value="ACETYLTRANSFERASE RV3034C-RELATED"/>
    <property type="match status" value="1"/>
</dbReference>
<dbReference type="Proteomes" id="UP001156614">
    <property type="component" value="Unassembled WGS sequence"/>
</dbReference>
<evidence type="ECO:0000256" key="2">
    <source>
        <dbReference type="ARBA" id="ARBA00022679"/>
    </source>
</evidence>
<keyword evidence="2" id="KW-0808">Transferase</keyword>
<dbReference type="InterPro" id="IPR018357">
    <property type="entry name" value="Hexapep_transf_CS"/>
</dbReference>
<evidence type="ECO:0000313" key="5">
    <source>
        <dbReference type="EMBL" id="GLQ61461.1"/>
    </source>
</evidence>
<name>A0AAV5NAX8_9PROT</name>
<protein>
    <submittedName>
        <fullName evidence="5">Acetyltransferase</fullName>
    </submittedName>
</protein>
<evidence type="ECO:0000256" key="1">
    <source>
        <dbReference type="ARBA" id="ARBA00007274"/>
    </source>
</evidence>
<keyword evidence="6" id="KW-1185">Reference proteome</keyword>
<evidence type="ECO:0000313" key="6">
    <source>
        <dbReference type="Proteomes" id="UP001156614"/>
    </source>
</evidence>
<dbReference type="EMBL" id="BSNU01000001">
    <property type="protein sequence ID" value="GLQ61461.1"/>
    <property type="molecule type" value="Genomic_DNA"/>
</dbReference>
<accession>A0AAV5NAX8</accession>
<dbReference type="InterPro" id="IPR001451">
    <property type="entry name" value="Hexapep"/>
</dbReference>
<dbReference type="SUPFAM" id="SSF51161">
    <property type="entry name" value="Trimeric LpxA-like enzymes"/>
    <property type="match status" value="1"/>
</dbReference>
<sequence>MLRRNNIFSLLLRHSLAYEIEEWGWEIGEHSYGAKGSPIIIEEKYARLHVGKYCSIASEVLMILGNHRYDTITTYPFKDISFSWPEAADAVDDHSTKGDIIIGNDVWVGARANIMSGVTIGSGAIVATAAVVTKNVPPYAIVGGNPARVIKYRFPEEVIEQLLEIAWWDWPEDVIRTRMKLLMNDDIEGFLRAFKVGKSSFNPSKVI</sequence>
<evidence type="ECO:0000256" key="3">
    <source>
        <dbReference type="ARBA" id="ARBA00022737"/>
    </source>
</evidence>
<comment type="similarity">
    <text evidence="1">Belongs to the transferase hexapeptide repeat family.</text>
</comment>
<dbReference type="RefSeq" id="WP_099212492.1">
    <property type="nucleotide sequence ID" value="NZ_BEWM01000003.1"/>
</dbReference>